<dbReference type="EMBL" id="LSFY01000001">
    <property type="protein sequence ID" value="KXZ39156.1"/>
    <property type="molecule type" value="Genomic_DNA"/>
</dbReference>
<sequence>MKLEKIQGKSYYIKGGTNTGVYIFENKSVLIIDPGLSDARGKRLVKFFENENLNIKYIINTHEHSDHYGATKFILDSFKGSRTFSSYDAKLVIENPYIFNMYTYGGKSSKFFDENFKNRGQYFRVDEVLSEGEVFLEDEYFEIIDLKGHSIGQIGVITKDKVLYLGDSLLDKEILEKFNFPFIIDVASQIKTLEKIKKLDFDFAVIGHRKELLDKEETLDLAQYNIDLINKYIDYIKLKLRSLCTQQDLLAYIINDHNLKLNYKEYYFSKSTLASMISYLAENENIDYKIDDGKIYYYLKK</sequence>
<name>A0A150FNJ0_CLOPD</name>
<dbReference type="Gene3D" id="3.60.15.10">
    <property type="entry name" value="Ribonuclease Z/Hydroxyacylglutathione hydrolase-like"/>
    <property type="match status" value="1"/>
</dbReference>
<reference evidence="3 5" key="2">
    <citation type="submission" date="2016-11" db="EMBL/GenBank/DDBJ databases">
        <authorList>
            <person name="Varghese N."/>
            <person name="Submissions S."/>
        </authorList>
    </citation>
    <scope>NUCLEOTIDE SEQUENCE [LARGE SCALE GENOMIC DNA]</scope>
    <source>
        <strain evidence="3 5">DSM 7308</strain>
    </source>
</reference>
<evidence type="ECO:0000313" key="5">
    <source>
        <dbReference type="Proteomes" id="UP000323392"/>
    </source>
</evidence>
<dbReference type="OrthoDB" id="11380at2"/>
<dbReference type="InterPro" id="IPR036866">
    <property type="entry name" value="RibonucZ/Hydroxyglut_hydro"/>
</dbReference>
<dbReference type="EMBL" id="FRBG01000007">
    <property type="protein sequence ID" value="SHK92327.1"/>
    <property type="molecule type" value="Genomic_DNA"/>
</dbReference>
<evidence type="ECO:0000313" key="2">
    <source>
        <dbReference type="EMBL" id="KXZ39156.1"/>
    </source>
</evidence>
<dbReference type="PATRIC" id="fig|1121328.3.peg.230"/>
<organism evidence="2 4">
    <name type="scientific">Alkalithermobacter thermoalcaliphilus JW-YL-7 = DSM 7308</name>
    <dbReference type="NCBI Taxonomy" id="1121328"/>
    <lineage>
        <taxon>Bacteria</taxon>
        <taxon>Bacillati</taxon>
        <taxon>Bacillota</taxon>
        <taxon>Clostridia</taxon>
        <taxon>Peptostreptococcales</taxon>
        <taxon>Tepidibacteraceae</taxon>
        <taxon>Alkalithermobacter</taxon>
    </lineage>
</organism>
<accession>A0A150FNJ0</accession>
<dbReference type="Pfam" id="PF00753">
    <property type="entry name" value="Lactamase_B"/>
    <property type="match status" value="1"/>
</dbReference>
<dbReference type="SMART" id="SM00849">
    <property type="entry name" value="Lactamase_B"/>
    <property type="match status" value="1"/>
</dbReference>
<dbReference type="InterPro" id="IPR001279">
    <property type="entry name" value="Metallo-B-lactamas"/>
</dbReference>
<protein>
    <submittedName>
        <fullName evidence="2">Beta-lactamase domain protein</fullName>
    </submittedName>
    <submittedName>
        <fullName evidence="3">Glyoxylase, beta-lactamase superfamily II</fullName>
    </submittedName>
</protein>
<evidence type="ECO:0000313" key="3">
    <source>
        <dbReference type="EMBL" id="SHK92327.1"/>
    </source>
</evidence>
<dbReference type="InterPro" id="IPR050855">
    <property type="entry name" value="NDM-1-like"/>
</dbReference>
<dbReference type="PANTHER" id="PTHR42951">
    <property type="entry name" value="METALLO-BETA-LACTAMASE DOMAIN-CONTAINING"/>
    <property type="match status" value="1"/>
</dbReference>
<feature type="domain" description="Metallo-beta-lactamase" evidence="1">
    <location>
        <begin position="17"/>
        <end position="208"/>
    </location>
</feature>
<reference evidence="2 4" key="1">
    <citation type="submission" date="2016-02" db="EMBL/GenBank/DDBJ databases">
        <title>Draft genome sequence for Clostridium paradoxum JW-YL-7.</title>
        <authorList>
            <person name="Utturkar S.M."/>
            <person name="Lancaster A."/>
            <person name="Poole F.L."/>
            <person name="Adams M.W."/>
            <person name="Brown S.D."/>
        </authorList>
    </citation>
    <scope>NUCLEOTIDE SEQUENCE [LARGE SCALE GENOMIC DNA]</scope>
    <source>
        <strain evidence="2 4">JW-YL-7</strain>
    </source>
</reference>
<dbReference type="Proteomes" id="UP000323392">
    <property type="component" value="Unassembled WGS sequence"/>
</dbReference>
<comment type="caution">
    <text evidence="2">The sequence shown here is derived from an EMBL/GenBank/DDBJ whole genome shotgun (WGS) entry which is preliminary data.</text>
</comment>
<evidence type="ECO:0000259" key="1">
    <source>
        <dbReference type="SMART" id="SM00849"/>
    </source>
</evidence>
<dbReference type="PANTHER" id="PTHR42951:SF14">
    <property type="entry name" value="METALLO-BETA-LACTAMASE SUPERFAMILY PROTEIN"/>
    <property type="match status" value="1"/>
</dbReference>
<evidence type="ECO:0000313" key="4">
    <source>
        <dbReference type="Proteomes" id="UP000092605"/>
    </source>
</evidence>
<dbReference type="STRING" id="1121328.JWYL7_0231"/>
<gene>
    <name evidence="2" type="ORF">JWYL7_0231</name>
    <name evidence="3" type="ORF">SAMN05661008_01145</name>
</gene>
<keyword evidence="5" id="KW-1185">Reference proteome</keyword>
<dbReference type="AlphaFoldDB" id="A0A150FNJ0"/>
<proteinExistence type="predicted"/>
<dbReference type="CDD" id="cd07743">
    <property type="entry name" value="metallo-hydrolase-like_MBL-fold"/>
    <property type="match status" value="1"/>
</dbReference>
<dbReference type="RefSeq" id="WP_066067829.1">
    <property type="nucleotide sequence ID" value="NZ_FRBG01000007.1"/>
</dbReference>
<dbReference type="Proteomes" id="UP000092605">
    <property type="component" value="Unassembled WGS sequence"/>
</dbReference>
<dbReference type="SUPFAM" id="SSF56281">
    <property type="entry name" value="Metallo-hydrolase/oxidoreductase"/>
    <property type="match status" value="1"/>
</dbReference>